<dbReference type="KEGG" id="pti:PHATRDRAFT_42698"/>
<keyword evidence="3" id="KW-1133">Transmembrane helix</keyword>
<dbReference type="PANTHER" id="PTHR13068:SF112">
    <property type="entry name" value="TRANSCRIPTION TERMINATION FACTOR 3, MITOCHONDRIAL"/>
    <property type="match status" value="1"/>
</dbReference>
<dbReference type="InParanoid" id="B7FP82"/>
<dbReference type="OrthoDB" id="637682at2759"/>
<keyword evidence="3" id="KW-0472">Membrane</keyword>
<dbReference type="GO" id="GO:0003676">
    <property type="term" value="F:nucleic acid binding"/>
    <property type="evidence" value="ECO:0007669"/>
    <property type="project" value="InterPro"/>
</dbReference>
<evidence type="ECO:0000256" key="2">
    <source>
        <dbReference type="ARBA" id="ARBA00022946"/>
    </source>
</evidence>
<dbReference type="AlphaFoldDB" id="B7FP82"/>
<feature type="transmembrane region" description="Helical" evidence="3">
    <location>
        <begin position="17"/>
        <end position="39"/>
    </location>
</feature>
<reference evidence="5" key="2">
    <citation type="submission" date="2008-08" db="EMBL/GenBank/DDBJ databases">
        <authorList>
            <consortium name="Diatom Consortium"/>
            <person name="Grigoriev I."/>
            <person name="Grimwood J."/>
            <person name="Kuo A."/>
            <person name="Otillar R.P."/>
            <person name="Salamov A."/>
            <person name="Detter J.C."/>
            <person name="Lindquist E."/>
            <person name="Shapiro H."/>
            <person name="Lucas S."/>
            <person name="Glavina del Rio T."/>
            <person name="Pitluck S."/>
            <person name="Rokhsar D."/>
            <person name="Bowler C."/>
        </authorList>
    </citation>
    <scope>GENOME REANNOTATION</scope>
    <source>
        <strain evidence="5">CCAP 1055/1</strain>
    </source>
</reference>
<dbReference type="GeneID" id="7196105"/>
<dbReference type="InterPro" id="IPR038538">
    <property type="entry name" value="MTERF_sf"/>
</dbReference>
<name>B7FP82_PHATC</name>
<keyword evidence="3" id="KW-0812">Transmembrane</keyword>
<dbReference type="STRING" id="556484.B7FP82"/>
<protein>
    <submittedName>
        <fullName evidence="4">Uncharacterized protein</fullName>
    </submittedName>
</protein>
<sequence>MVQPSSKGHHTLNIRSYVLLSAVVSFSVMFAVLATAFSVTRSAVLSRPHYSPLHAFSSTRLVCWASSSPESEPKKGRGNDAVRKLLHIITARCEKLQANRMLADTPNPRHWNKTRNFLYRNADRLSSSQVRQVLDFLEEAFPSDGELVVSVLQQSPRILRKNVRTHLQPTVAFLRQLYDEELFYQAVSRNPDLLLTTGVGYDTDALDAVTVFLQDELDLSIATVSKLKRTAPFVFQIKLAQLFLNVFFLKNVLQDGGYSDEVKINKAIGKVVSSHPQILQLSVEKKLQPALDYLRAQWQLDPRDISTVVFGSGGAVLGLSLVDNLQPTVRFLSQVLAKYDTDDVSSELRRCIVAHPGLLCLSITNLRAKVEYFNSIDICSNSNISKLGSHKRSNSSLAARILTRAPAVYSLSLATNIVPTIEFLSCVWGTTAKQSVVMQGNPTTEIGNQLKGGSGVSLMRQPALAALLKEYPTVLTLSLEGNLRPTVKFYNRTKYIFLDADWNNVANGIAPFESAKSPTLRGRYLAASLFHRLLPRWHYFCCCDTIETNKSRSPKGLALPAKPPLHILVSSSDAAFCEHMGFDPDDFRDFQTQAIPRLKFSSQFDTWLRTGRPIDE</sequence>
<dbReference type="EMBL" id="CM000605">
    <property type="protein sequence ID" value="EEC51635.1"/>
    <property type="molecule type" value="Genomic_DNA"/>
</dbReference>
<dbReference type="Pfam" id="PF02536">
    <property type="entry name" value="mTERF"/>
    <property type="match status" value="1"/>
</dbReference>
<gene>
    <name evidence="4" type="ORF">PHATRDRAFT_42698</name>
</gene>
<dbReference type="HOGENOM" id="CLU_443778_0_0_1"/>
<evidence type="ECO:0000313" key="4">
    <source>
        <dbReference type="EMBL" id="EEC51635.1"/>
    </source>
</evidence>
<evidence type="ECO:0000256" key="3">
    <source>
        <dbReference type="SAM" id="Phobius"/>
    </source>
</evidence>
<accession>B7FP82</accession>
<dbReference type="Gene3D" id="1.25.70.10">
    <property type="entry name" value="Transcription termination factor 3, mitochondrial"/>
    <property type="match status" value="2"/>
</dbReference>
<dbReference type="PANTHER" id="PTHR13068">
    <property type="entry name" value="CGI-12 PROTEIN-RELATED"/>
    <property type="match status" value="1"/>
</dbReference>
<dbReference type="SMART" id="SM00733">
    <property type="entry name" value="Mterf"/>
    <property type="match status" value="6"/>
</dbReference>
<keyword evidence="2" id="KW-0809">Transit peptide</keyword>
<comment type="similarity">
    <text evidence="1">Belongs to the mTERF family.</text>
</comment>
<keyword evidence="5" id="KW-1185">Reference proteome</keyword>
<dbReference type="OMA" id="LLPRWHY"/>
<evidence type="ECO:0000256" key="1">
    <source>
        <dbReference type="ARBA" id="ARBA00007692"/>
    </source>
</evidence>
<proteinExistence type="inferred from homology"/>
<dbReference type="PaxDb" id="2850-Phatr42698"/>
<reference evidence="4 5" key="1">
    <citation type="journal article" date="2008" name="Nature">
        <title>The Phaeodactylum genome reveals the evolutionary history of diatom genomes.</title>
        <authorList>
            <person name="Bowler C."/>
            <person name="Allen A.E."/>
            <person name="Badger J.H."/>
            <person name="Grimwood J."/>
            <person name="Jabbari K."/>
            <person name="Kuo A."/>
            <person name="Maheswari U."/>
            <person name="Martens C."/>
            <person name="Maumus F."/>
            <person name="Otillar R.P."/>
            <person name="Rayko E."/>
            <person name="Salamov A."/>
            <person name="Vandepoele K."/>
            <person name="Beszteri B."/>
            <person name="Gruber A."/>
            <person name="Heijde M."/>
            <person name="Katinka M."/>
            <person name="Mock T."/>
            <person name="Valentin K."/>
            <person name="Verret F."/>
            <person name="Berges J.A."/>
            <person name="Brownlee C."/>
            <person name="Cadoret J.P."/>
            <person name="Chiovitti A."/>
            <person name="Choi C.J."/>
            <person name="Coesel S."/>
            <person name="De Martino A."/>
            <person name="Detter J.C."/>
            <person name="Durkin C."/>
            <person name="Falciatore A."/>
            <person name="Fournet J."/>
            <person name="Haruta M."/>
            <person name="Huysman M.J."/>
            <person name="Jenkins B.D."/>
            <person name="Jiroutova K."/>
            <person name="Jorgensen R.E."/>
            <person name="Joubert Y."/>
            <person name="Kaplan A."/>
            <person name="Kroger N."/>
            <person name="Kroth P.G."/>
            <person name="La Roche J."/>
            <person name="Lindquist E."/>
            <person name="Lommer M."/>
            <person name="Martin-Jezequel V."/>
            <person name="Lopez P.J."/>
            <person name="Lucas S."/>
            <person name="Mangogna M."/>
            <person name="McGinnis K."/>
            <person name="Medlin L.K."/>
            <person name="Montsant A."/>
            <person name="Oudot-Le Secq M.P."/>
            <person name="Napoli C."/>
            <person name="Obornik M."/>
            <person name="Parker M.S."/>
            <person name="Petit J.L."/>
            <person name="Porcel B.M."/>
            <person name="Poulsen N."/>
            <person name="Robison M."/>
            <person name="Rychlewski L."/>
            <person name="Rynearson T.A."/>
            <person name="Schmutz J."/>
            <person name="Shapiro H."/>
            <person name="Siaut M."/>
            <person name="Stanley M."/>
            <person name="Sussman M.R."/>
            <person name="Taylor A.R."/>
            <person name="Vardi A."/>
            <person name="von Dassow P."/>
            <person name="Vyverman W."/>
            <person name="Willis A."/>
            <person name="Wyrwicz L.S."/>
            <person name="Rokhsar D.S."/>
            <person name="Weissenbach J."/>
            <person name="Armbrust E.V."/>
            <person name="Green B.R."/>
            <person name="Van de Peer Y."/>
            <person name="Grigoriev I.V."/>
        </authorList>
    </citation>
    <scope>NUCLEOTIDE SEQUENCE [LARGE SCALE GENOMIC DNA]</scope>
    <source>
        <strain evidence="4 5">CCAP 1055/1</strain>
    </source>
</reference>
<dbReference type="eggNOG" id="ENOG502SMKR">
    <property type="taxonomic scope" value="Eukaryota"/>
</dbReference>
<organism evidence="4 5">
    <name type="scientific">Phaeodactylum tricornutum (strain CCAP 1055/1)</name>
    <dbReference type="NCBI Taxonomy" id="556484"/>
    <lineage>
        <taxon>Eukaryota</taxon>
        <taxon>Sar</taxon>
        <taxon>Stramenopiles</taxon>
        <taxon>Ochrophyta</taxon>
        <taxon>Bacillariophyta</taxon>
        <taxon>Bacillariophyceae</taxon>
        <taxon>Bacillariophycidae</taxon>
        <taxon>Naviculales</taxon>
        <taxon>Phaeodactylaceae</taxon>
        <taxon>Phaeodactylum</taxon>
    </lineage>
</organism>
<evidence type="ECO:0000313" key="5">
    <source>
        <dbReference type="Proteomes" id="UP000000759"/>
    </source>
</evidence>
<dbReference type="RefSeq" id="XP_002177172.1">
    <property type="nucleotide sequence ID" value="XM_002177136.1"/>
</dbReference>
<dbReference type="Proteomes" id="UP000000759">
    <property type="component" value="Chromosome 1"/>
</dbReference>
<dbReference type="InterPro" id="IPR003690">
    <property type="entry name" value="MTERF"/>
</dbReference>